<dbReference type="InterPro" id="IPR000679">
    <property type="entry name" value="Znf_GATA"/>
</dbReference>
<evidence type="ECO:0000256" key="5">
    <source>
        <dbReference type="ARBA" id="ARBA00023242"/>
    </source>
</evidence>
<organism evidence="9 10">
    <name type="scientific">Mycena sanguinolenta</name>
    <dbReference type="NCBI Taxonomy" id="230812"/>
    <lineage>
        <taxon>Eukaryota</taxon>
        <taxon>Fungi</taxon>
        <taxon>Dikarya</taxon>
        <taxon>Basidiomycota</taxon>
        <taxon>Agaricomycotina</taxon>
        <taxon>Agaricomycetes</taxon>
        <taxon>Agaricomycetidae</taxon>
        <taxon>Agaricales</taxon>
        <taxon>Marasmiineae</taxon>
        <taxon>Mycenaceae</taxon>
        <taxon>Mycena</taxon>
    </lineage>
</organism>
<dbReference type="SUPFAM" id="SSF57716">
    <property type="entry name" value="Glucocorticoid receptor-like (DNA-binding domain)"/>
    <property type="match status" value="2"/>
</dbReference>
<dbReference type="AlphaFoldDB" id="A0A8H6ZG96"/>
<evidence type="ECO:0000313" key="9">
    <source>
        <dbReference type="EMBL" id="KAF7376964.1"/>
    </source>
</evidence>
<dbReference type="EMBL" id="JACAZH010000001">
    <property type="protein sequence ID" value="KAF7376964.1"/>
    <property type="molecule type" value="Genomic_DNA"/>
</dbReference>
<dbReference type="Gene3D" id="3.30.50.10">
    <property type="entry name" value="Erythroid Transcription Factor GATA-1, subunit A"/>
    <property type="match status" value="2"/>
</dbReference>
<dbReference type="InterPro" id="IPR039355">
    <property type="entry name" value="Transcription_factor_GATA"/>
</dbReference>
<dbReference type="GO" id="GO:0000981">
    <property type="term" value="F:DNA-binding transcription factor activity, RNA polymerase II-specific"/>
    <property type="evidence" value="ECO:0007669"/>
    <property type="project" value="TreeGrafter"/>
</dbReference>
<dbReference type="OrthoDB" id="515401at2759"/>
<comment type="subcellular location">
    <subcellularLocation>
        <location evidence="1">Nucleus</location>
    </subcellularLocation>
</comment>
<evidence type="ECO:0000256" key="3">
    <source>
        <dbReference type="ARBA" id="ARBA00022771"/>
    </source>
</evidence>
<feature type="compositionally biased region" description="Low complexity" evidence="7">
    <location>
        <begin position="199"/>
        <end position="212"/>
    </location>
</feature>
<gene>
    <name evidence="9" type="ORF">MSAN_00114200</name>
</gene>
<evidence type="ECO:0000256" key="7">
    <source>
        <dbReference type="SAM" id="MobiDB-lite"/>
    </source>
</evidence>
<feature type="domain" description="GATA-type" evidence="8">
    <location>
        <begin position="287"/>
        <end position="313"/>
    </location>
</feature>
<name>A0A8H6ZG96_9AGAR</name>
<evidence type="ECO:0000313" key="10">
    <source>
        <dbReference type="Proteomes" id="UP000623467"/>
    </source>
</evidence>
<dbReference type="Pfam" id="PF00320">
    <property type="entry name" value="GATA"/>
    <property type="match status" value="2"/>
</dbReference>
<evidence type="ECO:0000256" key="4">
    <source>
        <dbReference type="ARBA" id="ARBA00022833"/>
    </source>
</evidence>
<dbReference type="PROSITE" id="PS50114">
    <property type="entry name" value="GATA_ZN_FINGER_2"/>
    <property type="match status" value="2"/>
</dbReference>
<dbReference type="SMART" id="SM00401">
    <property type="entry name" value="ZnF_GATA"/>
    <property type="match status" value="2"/>
</dbReference>
<evidence type="ECO:0000256" key="1">
    <source>
        <dbReference type="ARBA" id="ARBA00004123"/>
    </source>
</evidence>
<reference evidence="9" key="1">
    <citation type="submission" date="2020-05" db="EMBL/GenBank/DDBJ databases">
        <title>Mycena genomes resolve the evolution of fungal bioluminescence.</title>
        <authorList>
            <person name="Tsai I.J."/>
        </authorList>
    </citation>
    <scope>NUCLEOTIDE SEQUENCE</scope>
    <source>
        <strain evidence="9">160909Yilan</strain>
    </source>
</reference>
<accession>A0A8H6ZG96</accession>
<evidence type="ECO:0000256" key="2">
    <source>
        <dbReference type="ARBA" id="ARBA00022723"/>
    </source>
</evidence>
<feature type="region of interest" description="Disordered" evidence="7">
    <location>
        <begin position="190"/>
        <end position="223"/>
    </location>
</feature>
<comment type="caution">
    <text evidence="9">The sequence shown here is derived from an EMBL/GenBank/DDBJ whole genome shotgun (WGS) entry which is preliminary data.</text>
</comment>
<dbReference type="PANTHER" id="PTHR10071">
    <property type="entry name" value="TRANSCRIPTION FACTOR GATA FAMILY MEMBER"/>
    <property type="match status" value="1"/>
</dbReference>
<keyword evidence="4" id="KW-0862">Zinc</keyword>
<sequence>MRIPGFIPTSTHLSTHLSSMYYEESLVSSSHHDIRTTPIMHSPGSPVHVFHSDHATSFPANRWWSSGSSSFVRSQHRSDHKQPRGLTKYEEPDIDSPFLESLPMDFAVMPYSLPMASQSGLHPKCEEWSSHPAAPLSENLSLPKSPEWLPLSIGPLDSKSWDAMTTMTALDGNTDSPVYSPHTVFRGLLPCPSPPPAASPSESQSPVSAGSPQLSRHRDDIPPGGKMCSHCNATSTPLWRRDPATHRVLCNACGLYLQQRKKMRPAVLIAADQEEDSDVNVAPGAPECSHCHTHRTSVWRRSKSGAKLCNACGKLHSTPCRTLPDSEQVFTPVCVDASDRFRSSGIKFVRVASTLNHE</sequence>
<dbReference type="GO" id="GO:0045944">
    <property type="term" value="P:positive regulation of transcription by RNA polymerase II"/>
    <property type="evidence" value="ECO:0007669"/>
    <property type="project" value="TreeGrafter"/>
</dbReference>
<dbReference type="Proteomes" id="UP000623467">
    <property type="component" value="Unassembled WGS sequence"/>
</dbReference>
<evidence type="ECO:0000256" key="6">
    <source>
        <dbReference type="PROSITE-ProRule" id="PRU00094"/>
    </source>
</evidence>
<dbReference type="PROSITE" id="PS00344">
    <property type="entry name" value="GATA_ZN_FINGER_1"/>
    <property type="match status" value="1"/>
</dbReference>
<keyword evidence="2" id="KW-0479">Metal-binding</keyword>
<evidence type="ECO:0000259" key="8">
    <source>
        <dbReference type="PROSITE" id="PS50114"/>
    </source>
</evidence>
<keyword evidence="3 6" id="KW-0863">Zinc-finger</keyword>
<keyword evidence="5" id="KW-0539">Nucleus</keyword>
<dbReference type="GO" id="GO:0000978">
    <property type="term" value="F:RNA polymerase II cis-regulatory region sequence-specific DNA binding"/>
    <property type="evidence" value="ECO:0007669"/>
    <property type="project" value="TreeGrafter"/>
</dbReference>
<dbReference type="PANTHER" id="PTHR10071:SF281">
    <property type="entry name" value="BOX A-BINDING FACTOR-RELATED"/>
    <property type="match status" value="1"/>
</dbReference>
<protein>
    <recommendedName>
        <fullName evidence="8">GATA-type domain-containing protein</fullName>
    </recommendedName>
</protein>
<proteinExistence type="predicted"/>
<dbReference type="GO" id="GO:0005634">
    <property type="term" value="C:nucleus"/>
    <property type="evidence" value="ECO:0007669"/>
    <property type="project" value="UniProtKB-SubCell"/>
</dbReference>
<keyword evidence="10" id="KW-1185">Reference proteome</keyword>
<dbReference type="InterPro" id="IPR013088">
    <property type="entry name" value="Znf_NHR/GATA"/>
</dbReference>
<dbReference type="GO" id="GO:0000122">
    <property type="term" value="P:negative regulation of transcription by RNA polymerase II"/>
    <property type="evidence" value="ECO:0007669"/>
    <property type="project" value="TreeGrafter"/>
</dbReference>
<dbReference type="GO" id="GO:0008270">
    <property type="term" value="F:zinc ion binding"/>
    <property type="evidence" value="ECO:0007669"/>
    <property type="project" value="UniProtKB-KW"/>
</dbReference>
<dbReference type="CDD" id="cd00202">
    <property type="entry name" value="ZnF_GATA"/>
    <property type="match status" value="2"/>
</dbReference>
<feature type="domain" description="GATA-type" evidence="8">
    <location>
        <begin position="222"/>
        <end position="268"/>
    </location>
</feature>